<dbReference type="PANTHER" id="PTHR12778:SF10">
    <property type="entry name" value="MAJOR FACILITATOR SUPERFAMILY DOMAIN-CONTAINING PROTEIN 3"/>
    <property type="match status" value="1"/>
</dbReference>
<dbReference type="SUPFAM" id="SSF103473">
    <property type="entry name" value="MFS general substrate transporter"/>
    <property type="match status" value="1"/>
</dbReference>
<dbReference type="InterPro" id="IPR011701">
    <property type="entry name" value="MFS"/>
</dbReference>
<evidence type="ECO:0000256" key="2">
    <source>
        <dbReference type="ARBA" id="ARBA00008335"/>
    </source>
</evidence>
<dbReference type="GO" id="GO:0022857">
    <property type="term" value="F:transmembrane transporter activity"/>
    <property type="evidence" value="ECO:0007669"/>
    <property type="project" value="InterPro"/>
</dbReference>
<feature type="transmembrane region" description="Helical" evidence="7">
    <location>
        <begin position="21"/>
        <end position="48"/>
    </location>
</feature>
<feature type="transmembrane region" description="Helical" evidence="7">
    <location>
        <begin position="54"/>
        <end position="73"/>
    </location>
</feature>
<organism evidence="9 10">
    <name type="scientific">Marivibrio halodurans</name>
    <dbReference type="NCBI Taxonomy" id="2039722"/>
    <lineage>
        <taxon>Bacteria</taxon>
        <taxon>Pseudomonadati</taxon>
        <taxon>Pseudomonadota</taxon>
        <taxon>Alphaproteobacteria</taxon>
        <taxon>Rhodospirillales</taxon>
        <taxon>Rhodospirillaceae</taxon>
        <taxon>Marivibrio</taxon>
    </lineage>
</organism>
<evidence type="ECO:0000259" key="8">
    <source>
        <dbReference type="PROSITE" id="PS50850"/>
    </source>
</evidence>
<feature type="transmembrane region" description="Helical" evidence="7">
    <location>
        <begin position="310"/>
        <end position="330"/>
    </location>
</feature>
<evidence type="ECO:0000256" key="1">
    <source>
        <dbReference type="ARBA" id="ARBA00004141"/>
    </source>
</evidence>
<proteinExistence type="inferred from homology"/>
<evidence type="ECO:0000256" key="7">
    <source>
        <dbReference type="SAM" id="Phobius"/>
    </source>
</evidence>
<keyword evidence="6 7" id="KW-0472">Membrane</keyword>
<dbReference type="InterPro" id="IPR036259">
    <property type="entry name" value="MFS_trans_sf"/>
</dbReference>
<keyword evidence="3" id="KW-0813">Transport</keyword>
<evidence type="ECO:0000256" key="5">
    <source>
        <dbReference type="ARBA" id="ARBA00022989"/>
    </source>
</evidence>
<evidence type="ECO:0000313" key="10">
    <source>
        <dbReference type="Proteomes" id="UP000672602"/>
    </source>
</evidence>
<dbReference type="GO" id="GO:0016020">
    <property type="term" value="C:membrane"/>
    <property type="evidence" value="ECO:0007669"/>
    <property type="project" value="UniProtKB-SubCell"/>
</dbReference>
<feature type="transmembrane region" description="Helical" evidence="7">
    <location>
        <begin position="286"/>
        <end position="303"/>
    </location>
</feature>
<evidence type="ECO:0000256" key="4">
    <source>
        <dbReference type="ARBA" id="ARBA00022692"/>
    </source>
</evidence>
<evidence type="ECO:0000256" key="3">
    <source>
        <dbReference type="ARBA" id="ARBA00022448"/>
    </source>
</evidence>
<feature type="transmembrane region" description="Helical" evidence="7">
    <location>
        <begin position="94"/>
        <end position="112"/>
    </location>
</feature>
<dbReference type="PROSITE" id="PS50850">
    <property type="entry name" value="MFS"/>
    <property type="match status" value="1"/>
</dbReference>
<feature type="transmembrane region" description="Helical" evidence="7">
    <location>
        <begin position="336"/>
        <end position="362"/>
    </location>
</feature>
<feature type="domain" description="Major facilitator superfamily (MFS) profile" evidence="8">
    <location>
        <begin position="186"/>
        <end position="430"/>
    </location>
</feature>
<feature type="transmembrane region" description="Helical" evidence="7">
    <location>
        <begin position="155"/>
        <end position="176"/>
    </location>
</feature>
<protein>
    <submittedName>
        <fullName evidence="9">MFS transporter</fullName>
    </submittedName>
</protein>
<dbReference type="AlphaFoldDB" id="A0A8J7S4R5"/>
<dbReference type="InterPro" id="IPR004752">
    <property type="entry name" value="AmpG_permease/AT-1"/>
</dbReference>
<keyword evidence="10" id="KW-1185">Reference proteome</keyword>
<keyword evidence="4 7" id="KW-0812">Transmembrane</keyword>
<feature type="transmembrane region" description="Helical" evidence="7">
    <location>
        <begin position="374"/>
        <end position="395"/>
    </location>
</feature>
<feature type="transmembrane region" description="Helical" evidence="7">
    <location>
        <begin position="118"/>
        <end position="143"/>
    </location>
</feature>
<dbReference type="Gene3D" id="1.20.1250.20">
    <property type="entry name" value="MFS general substrate transporter like domains"/>
    <property type="match status" value="2"/>
</dbReference>
<gene>
    <name evidence="9" type="ORF">KAJ83_17230</name>
</gene>
<reference evidence="9" key="1">
    <citation type="submission" date="2021-04" db="EMBL/GenBank/DDBJ databases">
        <authorList>
            <person name="Zhang D.-C."/>
        </authorList>
    </citation>
    <scope>NUCLEOTIDE SEQUENCE</scope>
    <source>
        <strain evidence="9">CGMCC 1.15697</strain>
    </source>
</reference>
<evidence type="ECO:0000313" key="9">
    <source>
        <dbReference type="EMBL" id="MBP5858764.1"/>
    </source>
</evidence>
<evidence type="ECO:0000256" key="6">
    <source>
        <dbReference type="ARBA" id="ARBA00023136"/>
    </source>
</evidence>
<comment type="similarity">
    <text evidence="2">Belongs to the major facilitator superfamily.</text>
</comment>
<keyword evidence="5 7" id="KW-1133">Transmembrane helix</keyword>
<accession>A0A8J7S4R5</accession>
<comment type="caution">
    <text evidence="9">The sequence shown here is derived from an EMBL/GenBank/DDBJ whole genome shotgun (WGS) entry which is preliminary data.</text>
</comment>
<dbReference type="RefSeq" id="WP_210683354.1">
    <property type="nucleotide sequence ID" value="NZ_JAGMWN010000011.1"/>
</dbReference>
<dbReference type="InterPro" id="IPR020846">
    <property type="entry name" value="MFS_dom"/>
</dbReference>
<dbReference type="Proteomes" id="UP000672602">
    <property type="component" value="Unassembled WGS sequence"/>
</dbReference>
<name>A0A8J7S4R5_9PROT</name>
<dbReference type="EMBL" id="JAGMWN010000011">
    <property type="protein sequence ID" value="MBP5858764.1"/>
    <property type="molecule type" value="Genomic_DNA"/>
</dbReference>
<feature type="transmembrane region" description="Helical" evidence="7">
    <location>
        <begin position="182"/>
        <end position="205"/>
    </location>
</feature>
<dbReference type="NCBIfam" id="TIGR00901">
    <property type="entry name" value="2A0125"/>
    <property type="match status" value="1"/>
</dbReference>
<comment type="subcellular location">
    <subcellularLocation>
        <location evidence="1">Membrane</location>
        <topology evidence="1">Multi-pass membrane protein</topology>
    </subcellularLocation>
</comment>
<sequence>MRAPSFLSRWLGAAALYGDRRVLAIAAMGSASGLPYVLIVSTLGYWLARLEVDLAAIGIFGLVALPYAWKVLWAPVIDRARPPVPFRALGRRRGWAVPIQLALAGAILALGFTDPAEAPAMVAVLALAVGFLGASQDVVIDAVRIELLREDEQGAGAAATQLGWRIGGLIAGAGAIGLSDFVGWPVVFAVMAGAVLVGMLALILVGEPESAGAREVLDGPRPAPATALRRAVIEPFREFLTRPQALAILVFALLYKFGDAIGGAMANPFYVDLGFTGAEIAAVTKLFGLGATVAGVLGGGLLVRGYGLYPALMIGGVAQAATNLAFTWLALAGTDIGVLTVAIAVDNFAGGLGSAAFVAYLSALCDARFTATQYALLTSVMAQGRSLMAAGSGFLAEFLGWPAFFATTALLAVPGLLLLLHLMARRPERA</sequence>
<dbReference type="PANTHER" id="PTHR12778">
    <property type="entry name" value="SOLUTE CARRIER FAMILY 33 ACETYL-COA TRANSPORTER -RELATED"/>
    <property type="match status" value="1"/>
</dbReference>
<dbReference type="Pfam" id="PF07690">
    <property type="entry name" value="MFS_1"/>
    <property type="match status" value="1"/>
</dbReference>
<feature type="transmembrane region" description="Helical" evidence="7">
    <location>
        <begin position="245"/>
        <end position="266"/>
    </location>
</feature>
<feature type="transmembrane region" description="Helical" evidence="7">
    <location>
        <begin position="401"/>
        <end position="424"/>
    </location>
</feature>